<dbReference type="VEuPathDB" id="FungiDB:QG37_04205"/>
<evidence type="ECO:0000256" key="1">
    <source>
        <dbReference type="SAM" id="MobiDB-lite"/>
    </source>
</evidence>
<name>A0A0L0NXE4_CANAR</name>
<feature type="compositionally biased region" description="Basic and acidic residues" evidence="1">
    <location>
        <begin position="1"/>
        <end position="13"/>
    </location>
</feature>
<evidence type="ECO:0000313" key="2">
    <source>
        <dbReference type="EMBL" id="KND98866.1"/>
    </source>
</evidence>
<accession>A0A0L0NXE4</accession>
<dbReference type="EMBL" id="LGST01000029">
    <property type="protein sequence ID" value="KND98866.1"/>
    <property type="molecule type" value="Genomic_DNA"/>
</dbReference>
<gene>
    <name evidence="2" type="ORF">QG37_04205</name>
</gene>
<reference evidence="3" key="1">
    <citation type="journal article" date="2015" name="BMC Genomics">
        <title>Draft genome of a commonly misdiagnosed multidrug resistant pathogen Candida auris.</title>
        <authorList>
            <person name="Chatterjee S."/>
            <person name="Alampalli S.V."/>
            <person name="Nageshan R.K."/>
            <person name="Chettiar S.T."/>
            <person name="Joshi S."/>
            <person name="Tatu U.S."/>
        </authorList>
    </citation>
    <scope>NUCLEOTIDE SEQUENCE [LARGE SCALE GENOMIC DNA]</scope>
    <source>
        <strain evidence="3">6684</strain>
    </source>
</reference>
<feature type="compositionally biased region" description="Basic and acidic residues" evidence="1">
    <location>
        <begin position="21"/>
        <end position="33"/>
    </location>
</feature>
<dbReference type="AlphaFoldDB" id="A0A0L0NXE4"/>
<feature type="region of interest" description="Disordered" evidence="1">
    <location>
        <begin position="1"/>
        <end position="33"/>
    </location>
</feature>
<protein>
    <submittedName>
        <fullName evidence="2">Uncharacterized protein</fullName>
    </submittedName>
</protein>
<sequence length="33" mass="4212">MKEEGRQGKWREWRGKKKKKSSEELWQMKEEME</sequence>
<dbReference type="Proteomes" id="UP000037122">
    <property type="component" value="Unassembled WGS sequence"/>
</dbReference>
<comment type="caution">
    <text evidence="2">The sequence shown here is derived from an EMBL/GenBank/DDBJ whole genome shotgun (WGS) entry which is preliminary data.</text>
</comment>
<organism evidence="2 3">
    <name type="scientific">Candidozyma auris</name>
    <name type="common">Yeast</name>
    <name type="synonym">Candida auris</name>
    <dbReference type="NCBI Taxonomy" id="498019"/>
    <lineage>
        <taxon>Eukaryota</taxon>
        <taxon>Fungi</taxon>
        <taxon>Dikarya</taxon>
        <taxon>Ascomycota</taxon>
        <taxon>Saccharomycotina</taxon>
        <taxon>Pichiomycetes</taxon>
        <taxon>Metschnikowiaceae</taxon>
        <taxon>Candidozyma</taxon>
    </lineage>
</organism>
<proteinExistence type="predicted"/>
<evidence type="ECO:0000313" key="3">
    <source>
        <dbReference type="Proteomes" id="UP000037122"/>
    </source>
</evidence>